<feature type="domain" description="Phosphoadenosine phosphosulphate reductase" evidence="1">
    <location>
        <begin position="102"/>
        <end position="255"/>
    </location>
</feature>
<dbReference type="Gene3D" id="3.40.50.620">
    <property type="entry name" value="HUPs"/>
    <property type="match status" value="1"/>
</dbReference>
<keyword evidence="2" id="KW-0614">Plasmid</keyword>
<dbReference type="RefSeq" id="WP_012534571.1">
    <property type="nucleotide sequence ID" value="NC_011185.1"/>
</dbReference>
<accession>B5EVW4</accession>
<dbReference type="Proteomes" id="UP000001857">
    <property type="component" value="Plasmid pMJ100"/>
</dbReference>
<reference evidence="2 3" key="2">
    <citation type="journal article" date="2009" name="Nature">
        <title>A single regulatory gene is sufficient to alter bacterial host range.</title>
        <authorList>
            <person name="Mandel M.J."/>
            <person name="Wollenberg M.S."/>
            <person name="Stabb E.V."/>
            <person name="Visick K.L."/>
            <person name="Ruby E.G."/>
        </authorList>
    </citation>
    <scope>NUCLEOTIDE SEQUENCE [LARGE SCALE GENOMIC DNA]</scope>
    <source>
        <strain evidence="2 3">MJ11</strain>
        <plasmid evidence="3">Plasmid pMJ100</plasmid>
    </source>
</reference>
<dbReference type="Pfam" id="PF01507">
    <property type="entry name" value="PAPS_reduct"/>
    <property type="match status" value="1"/>
</dbReference>
<protein>
    <recommendedName>
        <fullName evidence="1">Phosphoadenosine phosphosulphate reductase domain-containing protein</fullName>
    </recommendedName>
</protein>
<reference evidence="3" key="1">
    <citation type="submission" date="2008-08" db="EMBL/GenBank/DDBJ databases">
        <title>Complete sequence of Vibrio fischeri strain MJ11.</title>
        <authorList>
            <person name="Mandel M.J."/>
            <person name="Stabb E.V."/>
            <person name="Ruby E.G."/>
            <person name="Ferriera S."/>
            <person name="Johnson J."/>
            <person name="Kravitz S."/>
            <person name="Beeson K."/>
            <person name="Sutton G."/>
            <person name="Rogers Y.-H."/>
            <person name="Friedman R."/>
            <person name="Frazier M."/>
            <person name="Venter J.C."/>
        </authorList>
    </citation>
    <scope>NUCLEOTIDE SEQUENCE [LARGE SCALE GENOMIC DNA]</scope>
    <source>
        <strain evidence="3">MJ11</strain>
        <plasmid evidence="3">Plasmid pMJ100</plasmid>
    </source>
</reference>
<dbReference type="SUPFAM" id="SSF52402">
    <property type="entry name" value="Adenine nucleotide alpha hydrolases-like"/>
    <property type="match status" value="1"/>
</dbReference>
<geneLocation type="plasmid" evidence="2 3">
    <name>pMJ100</name>
</geneLocation>
<gene>
    <name evidence="2" type="ordered locus">VFMJ11_B0021</name>
</gene>
<dbReference type="HOGENOM" id="CLU_276461_0_0_6"/>
<dbReference type="InterPro" id="IPR002500">
    <property type="entry name" value="PAPS_reduct_dom"/>
</dbReference>
<dbReference type="EMBL" id="CP001134">
    <property type="protein sequence ID" value="ACH64788.1"/>
    <property type="molecule type" value="Genomic_DNA"/>
</dbReference>
<evidence type="ECO:0000313" key="2">
    <source>
        <dbReference type="EMBL" id="ACH64788.1"/>
    </source>
</evidence>
<dbReference type="KEGG" id="vfm:VFMJ11_B0021"/>
<sequence>MDNAIGSVNIFNLNSLTSSLALDAYNLSEALIEEICTLLRAGLCLQFSSSHAKDSSTVTNAGIEAMRRCIERGEIEPERPLVILTVDTLLEPENIQCYVPVSYEHIKSTCESYGINLIIKIVSPPIHQQLMVLFAGVQKLFSSSMSGRSGDCSVIWKIDTMRRSLKAIKESLPLKYQQSTWASVTGSRSSESVRRKLNMRKVGVNDLKSTKLLSIIDNDGTKAFGKVYNFAPIADWSTPDVINYLNHAGDKPCSLTLPNQRIPAYIDSFGLLLAIYGEGGSDTCEIVMDDAMDKGGSSCNGTARYGCTVCGMVSKDHSGLSMRELPRWGRFGDSFTRLRDYFIRTSVDVQYRAFHPRAMCSVTSNVYLQPNVLKANVLEKLVYFGAQMTEDYKQAHLDFKACYERGEIESDIGVKDIMSDTSMSFDVREQYRDAYIARMLKSPLYDLFSEKHAVLLSFLWTLHGVNTSPYRPVKILSNVRKGKRIPFPKTNDELNELRAQQGLKAWDHKDVLNRDIPDARAYQLFTPPQDTLKGLQSSLNRKVTETDLINLLPINMESYWLQNNKSLMLDSNGFQITRLTNLPLHTRRIKLKYTFDPLTKEEVIKTQCMQLNRTIELSTYSEIYAQVVRAGRELLSASLRLDEAIYDLDVLQSHSLGMEPLSLTTTMEMNFCKSFESTIIGVSGNPRKRPSTGLRFSRRKRDFSKQGVKIGRASLKDYNPTVSPALHEQHQSAIKYWLPDLSQKLAFQFDLANYHHNDVNLTEYTPYYFDEACFSTWLEKGFDSLVIEHDHFVSTARDNKLQARCYSGVEPCHKLLLGTGLVISSKFERYVQFSLARTQLFHECRLFRLSTKSLSFIDSAKGVISMAGQRRQKAEQLLAVRYLRNEKRKEVSALLKQNTQQRKNQALTSIMARLSEFHEHYRKVCESKLATQTVYALTQKPKEILHVMDYWLAEFTPLCCSPEKALSVLATEKERIALCNDLESVKQFAIAFSELLNDTKRHILGIIETTNNKFNSVVSQVLEEELFVDDLNNIEMNDESNAMFIGEWLKSQSVVGNSYLMAHGIIKYSVFSIGLHCTAEVQRGSSSRLEQRKKLAQELFHYIDDLSCQSVEALERLLLSKHSKIDRVAVMNCERKATLAELRAIASHGRN</sequence>
<dbReference type="AlphaFoldDB" id="B5EVW4"/>
<dbReference type="GO" id="GO:0003824">
    <property type="term" value="F:catalytic activity"/>
    <property type="evidence" value="ECO:0007669"/>
    <property type="project" value="InterPro"/>
</dbReference>
<evidence type="ECO:0000259" key="1">
    <source>
        <dbReference type="Pfam" id="PF01507"/>
    </source>
</evidence>
<organism evidence="2 3">
    <name type="scientific">Aliivibrio fischeri (strain MJ11)</name>
    <name type="common">Vibrio fischeri</name>
    <dbReference type="NCBI Taxonomy" id="388396"/>
    <lineage>
        <taxon>Bacteria</taxon>
        <taxon>Pseudomonadati</taxon>
        <taxon>Pseudomonadota</taxon>
        <taxon>Gammaproteobacteria</taxon>
        <taxon>Vibrionales</taxon>
        <taxon>Vibrionaceae</taxon>
        <taxon>Aliivibrio</taxon>
    </lineage>
</organism>
<evidence type="ECO:0000313" key="3">
    <source>
        <dbReference type="Proteomes" id="UP000001857"/>
    </source>
</evidence>
<dbReference type="InterPro" id="IPR014729">
    <property type="entry name" value="Rossmann-like_a/b/a_fold"/>
</dbReference>
<proteinExistence type="predicted"/>
<name>B5EVW4_ALIFM</name>